<dbReference type="PROSITE" id="PS51885">
    <property type="entry name" value="NEPRILYSIN"/>
    <property type="match status" value="1"/>
</dbReference>
<dbReference type="Gene3D" id="1.10.1380.10">
    <property type="entry name" value="Neutral endopeptidase , domain2"/>
    <property type="match status" value="1"/>
</dbReference>
<feature type="domain" description="Peptidase M13 N-terminal" evidence="11">
    <location>
        <begin position="66"/>
        <end position="443"/>
    </location>
</feature>
<keyword evidence="13" id="KW-1185">Reference proteome</keyword>
<name>A0A0C9R565_9HYME</name>
<comment type="subcellular location">
    <subcellularLocation>
        <location evidence="2">Cell membrane</location>
        <topology evidence="2">Single-pass type II membrane protein</topology>
    </subcellularLocation>
</comment>
<evidence type="ECO:0000256" key="3">
    <source>
        <dbReference type="ARBA" id="ARBA00007357"/>
    </source>
</evidence>
<organism evidence="12">
    <name type="scientific">Fopius arisanus</name>
    <dbReference type="NCBI Taxonomy" id="64838"/>
    <lineage>
        <taxon>Eukaryota</taxon>
        <taxon>Metazoa</taxon>
        <taxon>Ecdysozoa</taxon>
        <taxon>Arthropoda</taxon>
        <taxon>Hexapoda</taxon>
        <taxon>Insecta</taxon>
        <taxon>Pterygota</taxon>
        <taxon>Neoptera</taxon>
        <taxon>Endopterygota</taxon>
        <taxon>Hymenoptera</taxon>
        <taxon>Apocrita</taxon>
        <taxon>Ichneumonoidea</taxon>
        <taxon>Braconidae</taxon>
        <taxon>Opiinae</taxon>
        <taxon>Fopius</taxon>
    </lineage>
</organism>
<keyword evidence="7" id="KW-0862">Zinc</keyword>
<evidence type="ECO:0000256" key="8">
    <source>
        <dbReference type="ARBA" id="ARBA00023049"/>
    </source>
</evidence>
<accession>A0A9R1T687</accession>
<evidence type="ECO:0000256" key="2">
    <source>
        <dbReference type="ARBA" id="ARBA00004401"/>
    </source>
</evidence>
<dbReference type="GO" id="GO:0016485">
    <property type="term" value="P:protein processing"/>
    <property type="evidence" value="ECO:0007669"/>
    <property type="project" value="TreeGrafter"/>
</dbReference>
<comment type="similarity">
    <text evidence="3">Belongs to the peptidase M13 family.</text>
</comment>
<dbReference type="InterPro" id="IPR024079">
    <property type="entry name" value="MetalloPept_cat_dom_sf"/>
</dbReference>
<dbReference type="KEGG" id="fas:105267135"/>
<keyword evidence="9" id="KW-0732">Signal</keyword>
<evidence type="ECO:0000313" key="14">
    <source>
        <dbReference type="RefSeq" id="XP_011304084.1"/>
    </source>
</evidence>
<feature type="chain" id="PRO_5044541603" evidence="9">
    <location>
        <begin position="22"/>
        <end position="708"/>
    </location>
</feature>
<evidence type="ECO:0000313" key="13">
    <source>
        <dbReference type="Proteomes" id="UP000694866"/>
    </source>
</evidence>
<accession>A0A0C9R565</accession>
<dbReference type="PANTHER" id="PTHR11733">
    <property type="entry name" value="ZINC METALLOPROTEASE FAMILY M13 NEPRILYSIN-RELATED"/>
    <property type="match status" value="1"/>
</dbReference>
<evidence type="ECO:0000256" key="6">
    <source>
        <dbReference type="ARBA" id="ARBA00022801"/>
    </source>
</evidence>
<keyword evidence="6" id="KW-0378">Hydrolase</keyword>
<dbReference type="InterPro" id="IPR042089">
    <property type="entry name" value="Peptidase_M13_dom_2"/>
</dbReference>
<dbReference type="EMBL" id="GBYB01011459">
    <property type="protein sequence ID" value="JAG81226.1"/>
    <property type="molecule type" value="Transcribed_RNA"/>
</dbReference>
<proteinExistence type="inferred from homology"/>
<dbReference type="AlphaFoldDB" id="A0A0C9R565"/>
<dbReference type="PRINTS" id="PR00786">
    <property type="entry name" value="NEPRILYSIN"/>
</dbReference>
<gene>
    <name evidence="12" type="primary">PHEX_1</name>
    <name evidence="14" type="synonym">LOC105267135</name>
    <name evidence="12" type="ORF">g.6303</name>
</gene>
<evidence type="ECO:0000256" key="9">
    <source>
        <dbReference type="SAM" id="SignalP"/>
    </source>
</evidence>
<dbReference type="GO" id="GO:0004222">
    <property type="term" value="F:metalloendopeptidase activity"/>
    <property type="evidence" value="ECO:0007669"/>
    <property type="project" value="InterPro"/>
</dbReference>
<dbReference type="Proteomes" id="UP000694866">
    <property type="component" value="Unplaced"/>
</dbReference>
<comment type="cofactor">
    <cofactor evidence="1">
        <name>Zn(2+)</name>
        <dbReference type="ChEBI" id="CHEBI:29105"/>
    </cofactor>
</comment>
<evidence type="ECO:0000256" key="5">
    <source>
        <dbReference type="ARBA" id="ARBA00022723"/>
    </source>
</evidence>
<protein>
    <submittedName>
        <fullName evidence="12">PHEX_1 protein</fullName>
    </submittedName>
    <submittedName>
        <fullName evidence="14">Phosphate-regulating neutral endopeptidase</fullName>
    </submittedName>
</protein>
<feature type="domain" description="Peptidase M13 C-terminal" evidence="10">
    <location>
        <begin position="502"/>
        <end position="707"/>
    </location>
</feature>
<dbReference type="PANTHER" id="PTHR11733:SF224">
    <property type="entry name" value="NEPRILYSIN-2"/>
    <property type="match status" value="1"/>
</dbReference>
<evidence type="ECO:0000256" key="1">
    <source>
        <dbReference type="ARBA" id="ARBA00001947"/>
    </source>
</evidence>
<dbReference type="Pfam" id="PF05649">
    <property type="entry name" value="Peptidase_M13_N"/>
    <property type="match status" value="1"/>
</dbReference>
<dbReference type="Gene3D" id="3.40.390.10">
    <property type="entry name" value="Collagenase (Catalytic Domain)"/>
    <property type="match status" value="1"/>
</dbReference>
<dbReference type="GO" id="GO:0005886">
    <property type="term" value="C:plasma membrane"/>
    <property type="evidence" value="ECO:0007669"/>
    <property type="project" value="UniProtKB-SubCell"/>
</dbReference>
<dbReference type="InterPro" id="IPR000718">
    <property type="entry name" value="Peptidase_M13"/>
</dbReference>
<keyword evidence="5" id="KW-0479">Metal-binding</keyword>
<sequence length="708" mass="80079">MYLLLKYVLIISSVMLQEVEMLPFVEEAPPNLIDDLLSAPDGASKAQTYNSAVSNALNRMDRSVKPCDDFYRFACGKWLKDTVIPEDLVDVNSFSILTDKIQEQLKTTLEQPSPSSELRTFKLAKNLYKSCMNIPAIEEQGLKRVLGDLKKLGGWPVLEGNSWNEQGFEWTQATYKLRQLGYPFNFFFRLSVSPDMKNSKNRLLHLDGPVLRIGGHDYMQEYHSLMVNIAVLLGAKRDVAEEQLHDAAKLEIELSQIAEEPELGSSYNPMLITQLSEMYPSIPWKDYISHMLPPGTSVRDDHVVIVQAPGYIRQFVDLMKLTPKKTQANYIMWTAVESVINYLNHDARARHLEWLTVIEGRTGMGDRWKECMEIVSTQLPVSVGALYVRRNFNKESKRSAMELVDNIKKQFIEMLQSVDWMDPKTKANAMQKATSMHTNVGYPDELLDDRKLEEYHKGLEFDGNDFLDGILKIAIFDANRQFGGLNKPIDDTWAIHNAAEANAGYYVSINTISIPAGILQGIAFGSDRPKYMNYGAIGSVIGHEITHGFDHQGRKFDKEGSLVDWWEPATLQKYNAKAQCIIDQYGGYTAKEVGMKIDGKRTQGENIADNGGFKAAYRAYKDWSARNGQEQVPSGVQFTPNQMLWISTAQFWCTSYRPEILKSDISSGVHSPAEFRILGALSNIPEFSQDFKCPAGSTMNPQKKCTVW</sequence>
<dbReference type="GO" id="GO:0046872">
    <property type="term" value="F:metal ion binding"/>
    <property type="evidence" value="ECO:0007669"/>
    <property type="project" value="UniProtKB-KW"/>
</dbReference>
<evidence type="ECO:0000256" key="4">
    <source>
        <dbReference type="ARBA" id="ARBA00022670"/>
    </source>
</evidence>
<reference evidence="14" key="2">
    <citation type="submission" date="2025-04" db="UniProtKB">
        <authorList>
            <consortium name="RefSeq"/>
        </authorList>
    </citation>
    <scope>IDENTIFICATION</scope>
    <source>
        <strain evidence="14">USDA-PBARC FA_bdor</strain>
        <tissue evidence="14">Whole organism</tissue>
    </source>
</reference>
<feature type="signal peptide" evidence="9">
    <location>
        <begin position="1"/>
        <end position="21"/>
    </location>
</feature>
<dbReference type="InterPro" id="IPR008753">
    <property type="entry name" value="Peptidase_M13_N"/>
</dbReference>
<evidence type="ECO:0000256" key="7">
    <source>
        <dbReference type="ARBA" id="ARBA00022833"/>
    </source>
</evidence>
<dbReference type="GeneID" id="105267135"/>
<dbReference type="InterPro" id="IPR018497">
    <property type="entry name" value="Peptidase_M13_C"/>
</dbReference>
<dbReference type="SUPFAM" id="SSF55486">
    <property type="entry name" value="Metalloproteases ('zincins'), catalytic domain"/>
    <property type="match status" value="1"/>
</dbReference>
<evidence type="ECO:0000259" key="10">
    <source>
        <dbReference type="Pfam" id="PF01431"/>
    </source>
</evidence>
<dbReference type="OrthoDB" id="6475849at2759"/>
<reference evidence="12" key="1">
    <citation type="submission" date="2015-01" db="EMBL/GenBank/DDBJ databases">
        <title>Transcriptome Assembly of Fopius arisanus.</title>
        <authorList>
            <person name="Geib S."/>
        </authorList>
    </citation>
    <scope>NUCLEOTIDE SEQUENCE</scope>
</reference>
<evidence type="ECO:0000259" key="11">
    <source>
        <dbReference type="Pfam" id="PF05649"/>
    </source>
</evidence>
<evidence type="ECO:0000313" key="12">
    <source>
        <dbReference type="EMBL" id="JAG81226.1"/>
    </source>
</evidence>
<dbReference type="RefSeq" id="XP_011304084.1">
    <property type="nucleotide sequence ID" value="XM_011305782.1"/>
</dbReference>
<keyword evidence="8" id="KW-0482">Metalloprotease</keyword>
<keyword evidence="4" id="KW-0645">Protease</keyword>
<dbReference type="CDD" id="cd08662">
    <property type="entry name" value="M13"/>
    <property type="match status" value="1"/>
</dbReference>
<dbReference type="Pfam" id="PF01431">
    <property type="entry name" value="Peptidase_M13"/>
    <property type="match status" value="1"/>
</dbReference>